<dbReference type="GeneID" id="18248368"/>
<dbReference type="RefSeq" id="XP_006690392.1">
    <property type="nucleotide sequence ID" value="XM_006690329.1"/>
</dbReference>
<dbReference type="Pfam" id="PF03372">
    <property type="entry name" value="Exo_endo_phos"/>
    <property type="match status" value="1"/>
</dbReference>
<proteinExistence type="predicted"/>
<name>G3BEE7_CANTC</name>
<dbReference type="STRING" id="590646.G3BEE7"/>
<evidence type="ECO:0000259" key="2">
    <source>
        <dbReference type="Pfam" id="PF03372"/>
    </source>
</evidence>
<feature type="domain" description="Endonuclease/exonuclease/phosphatase" evidence="2">
    <location>
        <begin position="111"/>
        <end position="305"/>
    </location>
</feature>
<dbReference type="InterPro" id="IPR036691">
    <property type="entry name" value="Endo/exonu/phosph_ase_sf"/>
</dbReference>
<feature type="compositionally biased region" description="Polar residues" evidence="1">
    <location>
        <begin position="7"/>
        <end position="18"/>
    </location>
</feature>
<dbReference type="PANTHER" id="PTHR12121">
    <property type="entry name" value="CARBON CATABOLITE REPRESSOR PROTEIN 4"/>
    <property type="match status" value="1"/>
</dbReference>
<keyword evidence="4" id="KW-1185">Reference proteome</keyword>
<dbReference type="GO" id="GO:0000175">
    <property type="term" value="F:3'-5'-RNA exonuclease activity"/>
    <property type="evidence" value="ECO:0007669"/>
    <property type="project" value="TreeGrafter"/>
</dbReference>
<dbReference type="Gene3D" id="3.60.10.10">
    <property type="entry name" value="Endonuclease/exonuclease/phosphatase"/>
    <property type="match status" value="1"/>
</dbReference>
<accession>G3BEE7</accession>
<dbReference type="CDD" id="cd09083">
    <property type="entry name" value="EEP-1"/>
    <property type="match status" value="1"/>
</dbReference>
<dbReference type="AlphaFoldDB" id="G3BEE7"/>
<sequence length="367" mass="42749">MDETSPLIPQQESPSNAPQEPHPKPSRITHVIISMLIAAAIGTLTLHHLGQNTDFSYDRSTLLKPLTVRLYTNNIRYDNKHLDPHERSWSHRKPLITSSIQFNTFNTDQGNVVCLQEVLHNQLEDIMYGLNNDQTEGDWSYYGVGRTDGEQAGEYAPILFKHSEWIVADTKTFWLSETPEVPSRGWDAALERIVTMVTLQSKMNPLIKLNFFNTHYDHRGVMARRESSKLIVEKMKNYNNYPSFLCGDFNTQPTDEPYHILKDSGFKDSRTLVDKLHHYGFHSTFTGFNRHEEVNTIIDYIWAPYFALNGNRQPSQVETSDKNFFQFDFHRYYQIGIKNFAILHNWYDFYMSDHRPVSADYVVSLRV</sequence>
<dbReference type="InterPro" id="IPR050410">
    <property type="entry name" value="CCR4/nocturin_mRNA_transcr"/>
</dbReference>
<dbReference type="SUPFAM" id="SSF56219">
    <property type="entry name" value="DNase I-like"/>
    <property type="match status" value="1"/>
</dbReference>
<evidence type="ECO:0000256" key="1">
    <source>
        <dbReference type="SAM" id="MobiDB-lite"/>
    </source>
</evidence>
<protein>
    <recommendedName>
        <fullName evidence="2">Endonuclease/exonuclease/phosphatase domain-containing protein</fullName>
    </recommendedName>
</protein>
<dbReference type="PANTHER" id="PTHR12121:SF36">
    <property type="entry name" value="ENDONUCLEASE_EXONUCLEASE_PHOSPHATASE DOMAIN-CONTAINING PROTEIN"/>
    <property type="match status" value="1"/>
</dbReference>
<gene>
    <name evidence="3" type="ORF">CANTEDRAFT_116595</name>
</gene>
<evidence type="ECO:0000313" key="3">
    <source>
        <dbReference type="EMBL" id="EGV61177.1"/>
    </source>
</evidence>
<reference evidence="3 4" key="1">
    <citation type="journal article" date="2011" name="Proc. Natl. Acad. Sci. U.S.A.">
        <title>Comparative genomics of xylose-fermenting fungi for enhanced biofuel production.</title>
        <authorList>
            <person name="Wohlbach D.J."/>
            <person name="Kuo A."/>
            <person name="Sato T.K."/>
            <person name="Potts K.M."/>
            <person name="Salamov A.A."/>
            <person name="LaButti K.M."/>
            <person name="Sun H."/>
            <person name="Clum A."/>
            <person name="Pangilinan J.L."/>
            <person name="Lindquist E.A."/>
            <person name="Lucas S."/>
            <person name="Lapidus A."/>
            <person name="Jin M."/>
            <person name="Gunawan C."/>
            <person name="Balan V."/>
            <person name="Dale B.E."/>
            <person name="Jeffries T.W."/>
            <person name="Zinkel R."/>
            <person name="Barry K.W."/>
            <person name="Grigoriev I.V."/>
            <person name="Gasch A.P."/>
        </authorList>
    </citation>
    <scope>NUCLEOTIDE SEQUENCE [LARGE SCALE GENOMIC DNA]</scope>
    <source>
        <strain evidence="3">ATCC 10573</strain>
        <strain evidence="4">ATCC 10573 / BCRC 21748 / CBS 615 / JCM 9827 / NBRC 10315 / NRRL Y-1498 / VKM Y-70</strain>
    </source>
</reference>
<dbReference type="Proteomes" id="UP000000707">
    <property type="component" value="Unassembled WGS sequence"/>
</dbReference>
<dbReference type="EMBL" id="GL996528">
    <property type="protein sequence ID" value="EGV61178.1"/>
    <property type="molecule type" value="Genomic_DNA"/>
</dbReference>
<organism evidence="4">
    <name type="scientific">Candida tenuis (strain ATCC 10573 / BCRC 21748 / CBS 615 / JCM 9827 / NBRC 10315 / NRRL Y-1498 / VKM Y-70)</name>
    <name type="common">Yeast</name>
    <name type="synonym">Yamadazyma tenuis</name>
    <dbReference type="NCBI Taxonomy" id="590646"/>
    <lineage>
        <taxon>Eukaryota</taxon>
        <taxon>Fungi</taxon>
        <taxon>Dikarya</taxon>
        <taxon>Ascomycota</taxon>
        <taxon>Saccharomycotina</taxon>
        <taxon>Pichiomycetes</taxon>
        <taxon>Debaryomycetaceae</taxon>
        <taxon>Yamadazyma</taxon>
    </lineage>
</organism>
<dbReference type="eggNOG" id="ENOG502QSS6">
    <property type="taxonomic scope" value="Eukaryota"/>
</dbReference>
<feature type="region of interest" description="Disordered" evidence="1">
    <location>
        <begin position="1"/>
        <end position="25"/>
    </location>
</feature>
<dbReference type="OrthoDB" id="276515at2759"/>
<dbReference type="HOGENOM" id="CLU_030508_0_0_1"/>
<dbReference type="KEGG" id="cten:18248368"/>
<dbReference type="EMBL" id="GL996528">
    <property type="protein sequence ID" value="EGV61177.1"/>
    <property type="molecule type" value="Genomic_DNA"/>
</dbReference>
<evidence type="ECO:0000313" key="4">
    <source>
        <dbReference type="Proteomes" id="UP000000707"/>
    </source>
</evidence>
<dbReference type="InterPro" id="IPR005135">
    <property type="entry name" value="Endo/exonuclease/phosphatase"/>
</dbReference>